<keyword evidence="4" id="KW-1185">Reference proteome</keyword>
<dbReference type="SMART" id="SM00343">
    <property type="entry name" value="ZnF_C2HC"/>
    <property type="match status" value="1"/>
</dbReference>
<evidence type="ECO:0000256" key="1">
    <source>
        <dbReference type="PROSITE-ProRule" id="PRU00047"/>
    </source>
</evidence>
<feature type="domain" description="CCHC-type" evidence="2">
    <location>
        <begin position="199"/>
        <end position="214"/>
    </location>
</feature>
<dbReference type="GO" id="GO:0003676">
    <property type="term" value="F:nucleic acid binding"/>
    <property type="evidence" value="ECO:0007669"/>
    <property type="project" value="InterPro"/>
</dbReference>
<dbReference type="SUPFAM" id="SSF57756">
    <property type="entry name" value="Retrovirus zinc finger-like domains"/>
    <property type="match status" value="1"/>
</dbReference>
<sequence>LYLHGKDLVWYKRNKDKFVNWVELKKMFLEKYEGKEVEILAWNKLQRIKQVDFSDFDDFEAALDGLFQKAKVKDKSIKFRFLVSALTAKHQKLIFKRKVETFDDAIELIVEEEKLNRFIDSSPTTLERATDEKDVNKRIVKVHKSADGQADMYEALITKFNELSLNILSKLEQQEKSTRLTKYDQPQRDTWDTYRKGVCYHCKEVGHRKYECPKLKDENTADGSKNVVSNLAGQGVGCLELESVENKDDPLFAVEKRGREVEDEVNHNRDKILKHQHESRGEPMEVSIPGKQNAKIRPRRKMEIRLAENMSKYSIKNDLERISPSISMAQLLQLSPEV</sequence>
<dbReference type="Pfam" id="PF00098">
    <property type="entry name" value="zf-CCHC"/>
    <property type="match status" value="1"/>
</dbReference>
<dbReference type="STRING" id="61424.A0A2T9Y3V4"/>
<evidence type="ECO:0000313" key="3">
    <source>
        <dbReference type="EMBL" id="PVU87008.1"/>
    </source>
</evidence>
<dbReference type="Proteomes" id="UP000245699">
    <property type="component" value="Unassembled WGS sequence"/>
</dbReference>
<evidence type="ECO:0000313" key="4">
    <source>
        <dbReference type="Proteomes" id="UP000245699"/>
    </source>
</evidence>
<dbReference type="InterPro" id="IPR001878">
    <property type="entry name" value="Znf_CCHC"/>
</dbReference>
<dbReference type="PROSITE" id="PS50158">
    <property type="entry name" value="ZF_CCHC"/>
    <property type="match status" value="1"/>
</dbReference>
<gene>
    <name evidence="3" type="ORF">BB559_006275</name>
</gene>
<reference evidence="3 4" key="1">
    <citation type="journal article" date="2018" name="MBio">
        <title>Comparative Genomics Reveals the Core Gene Toolbox for the Fungus-Insect Symbiosis.</title>
        <authorList>
            <person name="Wang Y."/>
            <person name="Stata M."/>
            <person name="Wang W."/>
            <person name="Stajich J.E."/>
            <person name="White M.M."/>
            <person name="Moncalvo J.M."/>
        </authorList>
    </citation>
    <scope>NUCLEOTIDE SEQUENCE [LARGE SCALE GENOMIC DNA]</scope>
    <source>
        <strain evidence="3 4">AUS-77-4</strain>
    </source>
</reference>
<dbReference type="Gene3D" id="4.10.60.10">
    <property type="entry name" value="Zinc finger, CCHC-type"/>
    <property type="match status" value="1"/>
</dbReference>
<comment type="caution">
    <text evidence="3">The sequence shown here is derived from an EMBL/GenBank/DDBJ whole genome shotgun (WGS) entry which is preliminary data.</text>
</comment>
<evidence type="ECO:0000259" key="2">
    <source>
        <dbReference type="PROSITE" id="PS50158"/>
    </source>
</evidence>
<dbReference type="InterPro" id="IPR036875">
    <property type="entry name" value="Znf_CCHC_sf"/>
</dbReference>
<dbReference type="OrthoDB" id="5597136at2759"/>
<protein>
    <recommendedName>
        <fullName evidence="2">CCHC-type domain-containing protein</fullName>
    </recommendedName>
</protein>
<dbReference type="EMBL" id="MBFT01000814">
    <property type="protein sequence ID" value="PVU87008.1"/>
    <property type="molecule type" value="Genomic_DNA"/>
</dbReference>
<organism evidence="3 4">
    <name type="scientific">Furculomyces boomerangus</name>
    <dbReference type="NCBI Taxonomy" id="61424"/>
    <lineage>
        <taxon>Eukaryota</taxon>
        <taxon>Fungi</taxon>
        <taxon>Fungi incertae sedis</taxon>
        <taxon>Zoopagomycota</taxon>
        <taxon>Kickxellomycotina</taxon>
        <taxon>Harpellomycetes</taxon>
        <taxon>Harpellales</taxon>
        <taxon>Harpellaceae</taxon>
        <taxon>Furculomyces</taxon>
    </lineage>
</organism>
<dbReference type="GO" id="GO:0008270">
    <property type="term" value="F:zinc ion binding"/>
    <property type="evidence" value="ECO:0007669"/>
    <property type="project" value="UniProtKB-KW"/>
</dbReference>
<keyword evidence="1" id="KW-0862">Zinc</keyword>
<feature type="non-terminal residue" evidence="3">
    <location>
        <position position="1"/>
    </location>
</feature>
<proteinExistence type="predicted"/>
<keyword evidence="1" id="KW-0863">Zinc-finger</keyword>
<name>A0A2T9Y3V4_9FUNG</name>
<dbReference type="AlphaFoldDB" id="A0A2T9Y3V4"/>
<accession>A0A2T9Y3V4</accession>
<keyword evidence="1" id="KW-0479">Metal-binding</keyword>